<protein>
    <recommendedName>
        <fullName evidence="2">RNA 2',3'-cyclic phosphodiesterase</fullName>
        <shortName evidence="2">RNA 2',3'-CPDase</shortName>
        <ecNumber evidence="2">3.1.4.58</ecNumber>
    </recommendedName>
</protein>
<dbReference type="PANTHER" id="PTHR35561">
    <property type="entry name" value="RNA 2',3'-CYCLIC PHOSPHODIESTERASE"/>
    <property type="match status" value="1"/>
</dbReference>
<dbReference type="InterPro" id="IPR004175">
    <property type="entry name" value="RNA_CPDase"/>
</dbReference>
<proteinExistence type="inferred from homology"/>
<dbReference type="InterPro" id="IPR009097">
    <property type="entry name" value="Cyclic_Pdiesterase"/>
</dbReference>
<evidence type="ECO:0000313" key="3">
    <source>
        <dbReference type="EMBL" id="GEN58023.1"/>
    </source>
</evidence>
<organism evidence="3 4">
    <name type="scientific">Halolactibacillus alkaliphilus</name>
    <dbReference type="NCBI Taxonomy" id="442899"/>
    <lineage>
        <taxon>Bacteria</taxon>
        <taxon>Bacillati</taxon>
        <taxon>Bacillota</taxon>
        <taxon>Bacilli</taxon>
        <taxon>Bacillales</taxon>
        <taxon>Bacillaceae</taxon>
        <taxon>Halolactibacillus</taxon>
    </lineage>
</organism>
<dbReference type="Pfam" id="PF13563">
    <property type="entry name" value="2_5_RNA_ligase2"/>
    <property type="match status" value="1"/>
</dbReference>
<name>A0A511X503_9BACI</name>
<reference evidence="3 4" key="1">
    <citation type="submission" date="2019-07" db="EMBL/GenBank/DDBJ databases">
        <title>Whole genome shotgun sequence of Halolactibacillus alkaliphilus NBRC 103919.</title>
        <authorList>
            <person name="Hosoyama A."/>
            <person name="Uohara A."/>
            <person name="Ohji S."/>
            <person name="Ichikawa N."/>
        </authorList>
    </citation>
    <scope>NUCLEOTIDE SEQUENCE [LARGE SCALE GENOMIC DNA]</scope>
    <source>
        <strain evidence="3 4">NBRC 103919</strain>
    </source>
</reference>
<evidence type="ECO:0000256" key="1">
    <source>
        <dbReference type="ARBA" id="ARBA00022801"/>
    </source>
</evidence>
<dbReference type="SUPFAM" id="SSF55144">
    <property type="entry name" value="LigT-like"/>
    <property type="match status" value="1"/>
</dbReference>
<feature type="short sequence motif" description="HXTX 1" evidence="2">
    <location>
        <begin position="45"/>
        <end position="48"/>
    </location>
</feature>
<keyword evidence="1 2" id="KW-0378">Hydrolase</keyword>
<dbReference type="EMBL" id="BJYE01000058">
    <property type="protein sequence ID" value="GEN58023.1"/>
    <property type="molecule type" value="Genomic_DNA"/>
</dbReference>
<dbReference type="EC" id="3.1.4.58" evidence="2"/>
<dbReference type="RefSeq" id="WP_170243753.1">
    <property type="nucleotide sequence ID" value="NZ_BJYE01000058.1"/>
</dbReference>
<feature type="short sequence motif" description="HXTX 2" evidence="2">
    <location>
        <begin position="127"/>
        <end position="130"/>
    </location>
</feature>
<comment type="similarity">
    <text evidence="2">Belongs to the 2H phosphoesterase superfamily. ThpR family.</text>
</comment>
<keyword evidence="4" id="KW-1185">Reference proteome</keyword>
<gene>
    <name evidence="3" type="primary">ytlP</name>
    <name evidence="3" type="ORF">HAL01_24870</name>
</gene>
<dbReference type="Gene3D" id="3.90.1140.10">
    <property type="entry name" value="Cyclic phosphodiesterase"/>
    <property type="match status" value="1"/>
</dbReference>
<dbReference type="HAMAP" id="MF_01940">
    <property type="entry name" value="RNA_CPDase"/>
    <property type="match status" value="1"/>
</dbReference>
<comment type="function">
    <text evidence="2">Hydrolyzes RNA 2',3'-cyclic phosphodiester to an RNA 2'-phosphomonoester.</text>
</comment>
<dbReference type="GO" id="GO:0008664">
    <property type="term" value="F:RNA 2',3'-cyclic 3'-phosphodiesterase activity"/>
    <property type="evidence" value="ECO:0007669"/>
    <property type="project" value="UniProtKB-EC"/>
</dbReference>
<dbReference type="NCBIfam" id="TIGR02258">
    <property type="entry name" value="2_5_ligase"/>
    <property type="match status" value="1"/>
</dbReference>
<dbReference type="GO" id="GO:0004113">
    <property type="term" value="F:2',3'-cyclic-nucleotide 3'-phosphodiesterase activity"/>
    <property type="evidence" value="ECO:0007669"/>
    <property type="project" value="InterPro"/>
</dbReference>
<dbReference type="AlphaFoldDB" id="A0A511X503"/>
<comment type="catalytic activity">
    <reaction evidence="2">
        <text>a 3'-end 2',3'-cyclophospho-ribonucleotide-RNA + H2O = a 3'-end 2'-phospho-ribonucleotide-RNA + H(+)</text>
        <dbReference type="Rhea" id="RHEA:11828"/>
        <dbReference type="Rhea" id="RHEA-COMP:10464"/>
        <dbReference type="Rhea" id="RHEA-COMP:17353"/>
        <dbReference type="ChEBI" id="CHEBI:15377"/>
        <dbReference type="ChEBI" id="CHEBI:15378"/>
        <dbReference type="ChEBI" id="CHEBI:83064"/>
        <dbReference type="ChEBI" id="CHEBI:173113"/>
        <dbReference type="EC" id="3.1.4.58"/>
    </reaction>
</comment>
<dbReference type="STRING" id="442899.SAMN05720591_1207"/>
<evidence type="ECO:0000256" key="2">
    <source>
        <dbReference type="HAMAP-Rule" id="MF_01940"/>
    </source>
</evidence>
<feature type="active site" description="Proton donor" evidence="2">
    <location>
        <position position="45"/>
    </location>
</feature>
<accession>A0A511X503</accession>
<sequence>MSTHYFLAIRFNKCVNQQTYHIQTTIKTTIGKEVYKLWVHPLDYHVTLHFFGELEQIQDIMELVAGIELLPFSLMFSQINGFGKTDMPRVLYLEPDMNITLTALYHFIQLQLETRGYNVNNRVFKPHLTLAKKCQRAWCTSEIDKDITRDAGVKAYLPFLAEAKSLVLYKINPDGAPKYDVIFERFIH</sequence>
<dbReference type="Proteomes" id="UP000321400">
    <property type="component" value="Unassembled WGS sequence"/>
</dbReference>
<evidence type="ECO:0000313" key="4">
    <source>
        <dbReference type="Proteomes" id="UP000321400"/>
    </source>
</evidence>
<dbReference type="PANTHER" id="PTHR35561:SF1">
    <property type="entry name" value="RNA 2',3'-CYCLIC PHOSPHODIESTERASE"/>
    <property type="match status" value="1"/>
</dbReference>
<comment type="caution">
    <text evidence="3">The sequence shown here is derived from an EMBL/GenBank/DDBJ whole genome shotgun (WGS) entry which is preliminary data.</text>
</comment>
<feature type="active site" description="Proton acceptor" evidence="2">
    <location>
        <position position="127"/>
    </location>
</feature>